<proteinExistence type="predicted"/>
<reference evidence="1 3" key="1">
    <citation type="submission" date="2017-04" db="EMBL/GenBank/DDBJ databases">
        <title>Presence of VIM-2 positive Pseudomonas species in chickens and their surrounding environment.</title>
        <authorList>
            <person name="Zhang R."/>
        </authorList>
    </citation>
    <scope>NUCLEOTIDE SEQUENCE [LARGE SCALE GENOMIC DNA]</scope>
    <source>
        <strain evidence="1 3">DZ-C18</strain>
    </source>
</reference>
<accession>A0A1X0ZMU9</accession>
<organism evidence="1 3">
    <name type="scientific">Pseudomonas putida</name>
    <name type="common">Arthrobacter siderocapsulatus</name>
    <dbReference type="NCBI Taxonomy" id="303"/>
    <lineage>
        <taxon>Bacteria</taxon>
        <taxon>Pseudomonadati</taxon>
        <taxon>Pseudomonadota</taxon>
        <taxon>Gammaproteobacteria</taxon>
        <taxon>Pseudomonadales</taxon>
        <taxon>Pseudomonadaceae</taxon>
        <taxon>Pseudomonas</taxon>
    </lineage>
</organism>
<evidence type="ECO:0000313" key="2">
    <source>
        <dbReference type="EMBL" id="QOD01526.1"/>
    </source>
</evidence>
<dbReference type="AlphaFoldDB" id="A0A1X0ZMU9"/>
<dbReference type="EMBL" id="CP061724">
    <property type="protein sequence ID" value="QOD01526.1"/>
    <property type="molecule type" value="Genomic_DNA"/>
</dbReference>
<keyword evidence="2" id="KW-0614">Plasmid</keyword>
<dbReference type="InterPro" id="IPR019701">
    <property type="entry name" value="Phage_P22_NinX"/>
</dbReference>
<dbReference type="Proteomes" id="UP000193675">
    <property type="component" value="Unassembled WGS sequence"/>
</dbReference>
<dbReference type="RefSeq" id="WP_084851017.1">
    <property type="nucleotide sequence ID" value="NZ_CP061724.1"/>
</dbReference>
<geneLocation type="plasmid" evidence="2 4">
    <name>pZXPA-20-602k</name>
</geneLocation>
<dbReference type="EMBL" id="NBWC01000049">
    <property type="protein sequence ID" value="ORL58799.1"/>
    <property type="molecule type" value="Genomic_DNA"/>
</dbReference>
<reference evidence="2 4" key="2">
    <citation type="submission" date="2020-09" db="EMBL/GenBank/DDBJ databases">
        <title>Co-existence of a novel multidrug-resistance efflux pump with carbapenem resistance gene blaVIM-2 in one megaplasmid in Pseudomonas putida.</title>
        <authorList>
            <person name="Peng K."/>
            <person name="Li R."/>
        </authorList>
    </citation>
    <scope>NUCLEOTIDE SEQUENCE [LARGE SCALE GENOMIC DNA]</scope>
    <source>
        <strain evidence="2 4">ZXPA-20</strain>
        <plasmid evidence="2 4">pZXPA-20-602k</plasmid>
    </source>
</reference>
<dbReference type="Proteomes" id="UP000516786">
    <property type="component" value="Plasmid pZXPA-20-602k"/>
</dbReference>
<protein>
    <submittedName>
        <fullName evidence="2">DUF2591 family protein</fullName>
    </submittedName>
</protein>
<name>A0A1X0ZMU9_PSEPU</name>
<evidence type="ECO:0000313" key="1">
    <source>
        <dbReference type="EMBL" id="ORL58799.1"/>
    </source>
</evidence>
<evidence type="ECO:0000313" key="3">
    <source>
        <dbReference type="Proteomes" id="UP000193675"/>
    </source>
</evidence>
<sequence length="155" mass="16912">MHTQHESTASPVALLTGFVPFDINQLDGPALDWAVAQAAGIPVKILPAVAKDVVRAHWVTPHGFGSFRPSSDWSDAGPLLREFQVALYPEAHDGREGTEMSERWVANVYYEGGLQYTTEPCRNELIALCRAIVVTKFGETVNVPPELGLEDKLAA</sequence>
<gene>
    <name evidence="1" type="ORF">B7H17_25050</name>
    <name evidence="2" type="ORF">ID616_30350</name>
</gene>
<evidence type="ECO:0000313" key="4">
    <source>
        <dbReference type="Proteomes" id="UP000516786"/>
    </source>
</evidence>
<dbReference type="Pfam" id="PF10765">
    <property type="entry name" value="Phage_P22_NinX"/>
    <property type="match status" value="1"/>
</dbReference>